<name>A0ABW4MK66_9BACI</name>
<gene>
    <name evidence="2" type="ORF">ACFSFW_06980</name>
</gene>
<comment type="caution">
    <text evidence="2">The sequence shown here is derived from an EMBL/GenBank/DDBJ whole genome shotgun (WGS) entry which is preliminary data.</text>
</comment>
<organism evidence="2 3">
    <name type="scientific">Fredinandcohnia salidurans</name>
    <dbReference type="NCBI Taxonomy" id="2595041"/>
    <lineage>
        <taxon>Bacteria</taxon>
        <taxon>Bacillati</taxon>
        <taxon>Bacillota</taxon>
        <taxon>Bacilli</taxon>
        <taxon>Bacillales</taxon>
        <taxon>Bacillaceae</taxon>
        <taxon>Fredinandcohnia</taxon>
    </lineage>
</organism>
<evidence type="ECO:0000313" key="2">
    <source>
        <dbReference type="EMBL" id="MFD1778407.1"/>
    </source>
</evidence>
<dbReference type="InterPro" id="IPR012912">
    <property type="entry name" value="Plasmid_pRiA4b_Orf3-like"/>
</dbReference>
<accession>A0ABW4MK66</accession>
<keyword evidence="3" id="KW-1185">Reference proteome</keyword>
<dbReference type="PANTHER" id="PTHR41878">
    <property type="entry name" value="LEXA REPRESSOR-RELATED"/>
    <property type="match status" value="1"/>
</dbReference>
<dbReference type="SUPFAM" id="SSF159941">
    <property type="entry name" value="MM3350-like"/>
    <property type="match status" value="1"/>
</dbReference>
<dbReference type="EMBL" id="JBHUEK010000009">
    <property type="protein sequence ID" value="MFD1778407.1"/>
    <property type="molecule type" value="Genomic_DNA"/>
</dbReference>
<reference evidence="3" key="1">
    <citation type="journal article" date="2019" name="Int. J. Syst. Evol. Microbiol.">
        <title>The Global Catalogue of Microorganisms (GCM) 10K type strain sequencing project: providing services to taxonomists for standard genome sequencing and annotation.</title>
        <authorList>
            <consortium name="The Broad Institute Genomics Platform"/>
            <consortium name="The Broad Institute Genome Sequencing Center for Infectious Disease"/>
            <person name="Wu L."/>
            <person name="Ma J."/>
        </authorList>
    </citation>
    <scope>NUCLEOTIDE SEQUENCE [LARGE SCALE GENOMIC DNA]</scope>
    <source>
        <strain evidence="3">CCUG 15531</strain>
    </source>
</reference>
<dbReference type="PANTHER" id="PTHR41878:SF1">
    <property type="entry name" value="TNPR PROTEIN"/>
    <property type="match status" value="1"/>
</dbReference>
<sequence>MSKKEARIRITDEYPTPIIRDFIQFLDYIANNKIKLTKANEYLPRKDLIAIYDLMSEPKFDVPLKNNQPGYPLLHLFFLASIELDLLRKEPLHSQKTVTLQSKRYEEFLKLTTSEQYIALLEAFWMKVEWDYLSGGYFQTEPRKIDILFERLDEYPVNKIININTHDILRRLLFDFENFLYYFHYFGLWEVVFDEEETKKVSPTYRAAKSIMLTPLFKRVQESLLDTWDSQSNDEIGSRSFIDMLGLNSYYQELSSEGPERILQESLFPLLQPLFVEGEVTKNFLENEIKNSSVSYLFKVSINQSCWRTLQFSDSHTLLDVHHLIQEAFEFEDDHLYAFFMDGKKFSRKNFYNSPVDFEGPYANEVKLVELELRKGKKFLYLFDFGDEWEFYIDVLKIEEGKHNAKSCIVDWGGEAPAQYGCDEV</sequence>
<evidence type="ECO:0000259" key="1">
    <source>
        <dbReference type="Pfam" id="PF07929"/>
    </source>
</evidence>
<feature type="domain" description="Plasmid pRiA4b Orf3-like" evidence="1">
    <location>
        <begin position="302"/>
        <end position="409"/>
    </location>
</feature>
<dbReference type="RefSeq" id="WP_388036523.1">
    <property type="nucleotide sequence ID" value="NZ_JBHUEK010000009.1"/>
</dbReference>
<evidence type="ECO:0000313" key="3">
    <source>
        <dbReference type="Proteomes" id="UP001597227"/>
    </source>
</evidence>
<proteinExistence type="predicted"/>
<dbReference type="Gene3D" id="3.10.290.30">
    <property type="entry name" value="MM3350-like"/>
    <property type="match status" value="1"/>
</dbReference>
<dbReference type="Proteomes" id="UP001597227">
    <property type="component" value="Unassembled WGS sequence"/>
</dbReference>
<dbReference type="InterPro" id="IPR024047">
    <property type="entry name" value="MM3350-like_sf"/>
</dbReference>
<protein>
    <submittedName>
        <fullName evidence="2">Plasmid pRiA4b ORF-3 family protein</fullName>
    </submittedName>
</protein>
<dbReference type="Pfam" id="PF07929">
    <property type="entry name" value="PRiA4_ORF3"/>
    <property type="match status" value="1"/>
</dbReference>